<feature type="transmembrane region" description="Helical" evidence="1">
    <location>
        <begin position="12"/>
        <end position="32"/>
    </location>
</feature>
<protein>
    <submittedName>
        <fullName evidence="2">Uncharacterized protein</fullName>
    </submittedName>
</protein>
<dbReference type="Proteomes" id="UP000192491">
    <property type="component" value="Unassembled WGS sequence"/>
</dbReference>
<evidence type="ECO:0000313" key="2">
    <source>
        <dbReference type="EMBL" id="OQX13479.1"/>
    </source>
</evidence>
<proteinExistence type="predicted"/>
<dbReference type="AlphaFoldDB" id="A0A1Y1QU02"/>
<feature type="transmembrane region" description="Helical" evidence="1">
    <location>
        <begin position="44"/>
        <end position="67"/>
    </location>
</feature>
<sequence>MNTVSRIIRFDLLSLPGLSLFLGGLLWVMSFTQVTFYTNHGVVMGYWVAATGWLGFGLFQFAWYANLLELLGVLLMSRYPNRAMVVVVVGVLLAGQAFWFTEIPGQDTTMRIVDLGAGFWMWYASIVLVTLGVIFGPTEEECGSPPAGYGTGNDA</sequence>
<reference evidence="2 3" key="1">
    <citation type="submission" date="2017-01" db="EMBL/GenBank/DDBJ databases">
        <title>Novel large sulfur bacteria in the metagenomes of groundwater-fed chemosynthetic microbial mats in the Lake Huron basin.</title>
        <authorList>
            <person name="Sharrar A.M."/>
            <person name="Flood B.E."/>
            <person name="Bailey J.V."/>
            <person name="Jones D.S."/>
            <person name="Biddanda B."/>
            <person name="Ruberg S.A."/>
            <person name="Marcus D.N."/>
            <person name="Dick G.J."/>
        </authorList>
    </citation>
    <scope>NUCLEOTIDE SEQUENCE [LARGE SCALE GENOMIC DNA]</scope>
    <source>
        <strain evidence="2">A8</strain>
    </source>
</reference>
<feature type="transmembrane region" description="Helical" evidence="1">
    <location>
        <begin position="119"/>
        <end position="136"/>
    </location>
</feature>
<dbReference type="EMBL" id="MTEJ01000046">
    <property type="protein sequence ID" value="OQX13479.1"/>
    <property type="molecule type" value="Genomic_DNA"/>
</dbReference>
<keyword evidence="1" id="KW-0812">Transmembrane</keyword>
<evidence type="ECO:0000313" key="3">
    <source>
        <dbReference type="Proteomes" id="UP000192491"/>
    </source>
</evidence>
<gene>
    <name evidence="2" type="ORF">BWK73_11895</name>
</gene>
<organism evidence="2 3">
    <name type="scientific">Thiothrix lacustris</name>
    <dbReference type="NCBI Taxonomy" id="525917"/>
    <lineage>
        <taxon>Bacteria</taxon>
        <taxon>Pseudomonadati</taxon>
        <taxon>Pseudomonadota</taxon>
        <taxon>Gammaproteobacteria</taxon>
        <taxon>Thiotrichales</taxon>
        <taxon>Thiotrichaceae</taxon>
        <taxon>Thiothrix</taxon>
    </lineage>
</organism>
<accession>A0A1Y1QU02</accession>
<keyword evidence="1" id="KW-1133">Transmembrane helix</keyword>
<feature type="transmembrane region" description="Helical" evidence="1">
    <location>
        <begin position="79"/>
        <end position="99"/>
    </location>
</feature>
<evidence type="ECO:0000256" key="1">
    <source>
        <dbReference type="SAM" id="Phobius"/>
    </source>
</evidence>
<keyword evidence="1" id="KW-0472">Membrane</keyword>
<comment type="caution">
    <text evidence="2">The sequence shown here is derived from an EMBL/GenBank/DDBJ whole genome shotgun (WGS) entry which is preliminary data.</text>
</comment>
<name>A0A1Y1QU02_9GAMM</name>